<name>A0A6F8YQ46_9ACTN</name>
<protein>
    <submittedName>
        <fullName evidence="2">Uncharacterized protein</fullName>
    </submittedName>
</protein>
<dbReference type="AlphaFoldDB" id="A0A6F8YQ46"/>
<proteinExistence type="predicted"/>
<evidence type="ECO:0000313" key="3">
    <source>
        <dbReference type="Proteomes" id="UP000503011"/>
    </source>
</evidence>
<feature type="signal peptide" evidence="1">
    <location>
        <begin position="1"/>
        <end position="29"/>
    </location>
</feature>
<dbReference type="Proteomes" id="UP000503011">
    <property type="component" value="Chromosome"/>
</dbReference>
<feature type="chain" id="PRO_5026339857" evidence="1">
    <location>
        <begin position="30"/>
        <end position="266"/>
    </location>
</feature>
<dbReference type="EMBL" id="AP022871">
    <property type="protein sequence ID" value="BCB88113.1"/>
    <property type="molecule type" value="Genomic_DNA"/>
</dbReference>
<dbReference type="RefSeq" id="WP_173159425.1">
    <property type="nucleotide sequence ID" value="NZ_AP022871.1"/>
</dbReference>
<sequence length="266" mass="28391">MRRRTLRGLAAAALSLSLLLFGTVTPAKAADNANYWPYIDLLISAFDKGRDGLTPTEATALIQEIVGAVNGSKVDLLDRLDSQVTNELKGKAEAALTKVELLRVPWLAGAAINSMHDAAFAAKAHIATVSGNDAALDTVSRAMIALFTELNTAYVTVDADEGTNIAPGPRRYFRQGLEQLIQAMTPSCEYTGMPNAGVISYVCEYDGRTVRAVYTATTNTYTVDGGAPLPGRIDAAFVHDFLMAGTARELAERALEVLVREGVTLP</sequence>
<keyword evidence="3" id="KW-1185">Reference proteome</keyword>
<dbReference type="KEGG" id="psuu:Psuf_054260"/>
<evidence type="ECO:0000313" key="2">
    <source>
        <dbReference type="EMBL" id="BCB88113.1"/>
    </source>
</evidence>
<accession>A0A6F8YQ46</accession>
<reference evidence="2 3" key="1">
    <citation type="submission" date="2020-03" db="EMBL/GenBank/DDBJ databases">
        <title>Whole genome shotgun sequence of Phytohabitans suffuscus NBRC 105367.</title>
        <authorList>
            <person name="Komaki H."/>
            <person name="Tamura T."/>
        </authorList>
    </citation>
    <scope>NUCLEOTIDE SEQUENCE [LARGE SCALE GENOMIC DNA]</scope>
    <source>
        <strain evidence="2 3">NBRC 105367</strain>
    </source>
</reference>
<organism evidence="2 3">
    <name type="scientific">Phytohabitans suffuscus</name>
    <dbReference type="NCBI Taxonomy" id="624315"/>
    <lineage>
        <taxon>Bacteria</taxon>
        <taxon>Bacillati</taxon>
        <taxon>Actinomycetota</taxon>
        <taxon>Actinomycetes</taxon>
        <taxon>Micromonosporales</taxon>
        <taxon>Micromonosporaceae</taxon>
    </lineage>
</organism>
<keyword evidence="1" id="KW-0732">Signal</keyword>
<evidence type="ECO:0000256" key="1">
    <source>
        <dbReference type="SAM" id="SignalP"/>
    </source>
</evidence>
<gene>
    <name evidence="2" type="ORF">Psuf_054260</name>
</gene>
<reference evidence="2 3" key="2">
    <citation type="submission" date="2020-03" db="EMBL/GenBank/DDBJ databases">
        <authorList>
            <person name="Ichikawa N."/>
            <person name="Kimura A."/>
            <person name="Kitahashi Y."/>
            <person name="Uohara A."/>
        </authorList>
    </citation>
    <scope>NUCLEOTIDE SEQUENCE [LARGE SCALE GENOMIC DNA]</scope>
    <source>
        <strain evidence="2 3">NBRC 105367</strain>
    </source>
</reference>